<sequence length="320" mass="35540">MKLIVQIPCFNEEQTLPETVADIPRSIAGISAVEILVIDDGSTDQTVQVARDAGVDHIIQNRCNMGLARSFQKGLDACLQRGADIIVNTDGDNQYCGADIPKLIAPILEGRADLVIGNRQTDSIPHFSANKKRLQKLGSFIVRRVSGTEVADAVSGFRAMTRETALRLNVVSSFSYTIETVIQAGKKNIAIASVPVRTNPKTRESRLYKGLPRFLERSVTTMVRIYTMYQPLRFFSYLGLICIGTGLIPSVRFLFYYLAGQGEGHVQSLILAAILFIMGFQFLVAAMITDVVSRNRQLLEETLMRVRRMEIDRGKDHNGQ</sequence>
<dbReference type="PANTHER" id="PTHR48090">
    <property type="entry name" value="UNDECAPRENYL-PHOSPHATE 4-DEOXY-4-FORMAMIDO-L-ARABINOSE TRANSFERASE-RELATED"/>
    <property type="match status" value="1"/>
</dbReference>
<dbReference type="Proteomes" id="UP000035068">
    <property type="component" value="Unassembled WGS sequence"/>
</dbReference>
<keyword evidence="1" id="KW-1133">Transmembrane helix</keyword>
<dbReference type="EMBL" id="JWJD01000007">
    <property type="protein sequence ID" value="KIH75862.1"/>
    <property type="molecule type" value="Genomic_DNA"/>
</dbReference>
<dbReference type="GO" id="GO:0016740">
    <property type="term" value="F:transferase activity"/>
    <property type="evidence" value="ECO:0007669"/>
    <property type="project" value="UniProtKB-KW"/>
</dbReference>
<dbReference type="InterPro" id="IPR001173">
    <property type="entry name" value="Glyco_trans_2-like"/>
</dbReference>
<reference evidence="3 4" key="1">
    <citation type="submission" date="2014-12" db="EMBL/GenBank/DDBJ databases">
        <title>Genomes of Geoalkalibacter ferrihydriticus and Geoalkalibacter subterraneus, two haloalkaliphilic metal-reducing members of the Geobacteraceae.</title>
        <authorList>
            <person name="Badalamenti J.P."/>
            <person name="Torres C.I."/>
            <person name="Krajmalnik-Brown R."/>
            <person name="Bond D.R."/>
        </authorList>
    </citation>
    <scope>NUCLEOTIDE SEQUENCE [LARGE SCALE GENOMIC DNA]</scope>
    <source>
        <strain evidence="3 4">DSM 17813</strain>
    </source>
</reference>
<dbReference type="Pfam" id="PF00535">
    <property type="entry name" value="Glycos_transf_2"/>
    <property type="match status" value="1"/>
</dbReference>
<evidence type="ECO:0000256" key="1">
    <source>
        <dbReference type="SAM" id="Phobius"/>
    </source>
</evidence>
<keyword evidence="1" id="KW-0812">Transmembrane</keyword>
<dbReference type="PANTHER" id="PTHR48090:SF7">
    <property type="entry name" value="RFBJ PROTEIN"/>
    <property type="match status" value="1"/>
</dbReference>
<evidence type="ECO:0000313" key="4">
    <source>
        <dbReference type="Proteomes" id="UP000035068"/>
    </source>
</evidence>
<keyword evidence="1" id="KW-0472">Membrane</keyword>
<dbReference type="AlphaFoldDB" id="A0A0C2HSV5"/>
<protein>
    <submittedName>
        <fullName evidence="3">Glycosyl transferase</fullName>
    </submittedName>
</protein>
<gene>
    <name evidence="3" type="ORF">GFER_14895</name>
</gene>
<proteinExistence type="predicted"/>
<dbReference type="InterPro" id="IPR050256">
    <property type="entry name" value="Glycosyltransferase_2"/>
</dbReference>
<evidence type="ECO:0000259" key="2">
    <source>
        <dbReference type="Pfam" id="PF00535"/>
    </source>
</evidence>
<dbReference type="InterPro" id="IPR029044">
    <property type="entry name" value="Nucleotide-diphossugar_trans"/>
</dbReference>
<feature type="transmembrane region" description="Helical" evidence="1">
    <location>
        <begin position="269"/>
        <end position="288"/>
    </location>
</feature>
<keyword evidence="3" id="KW-0808">Transferase</keyword>
<organism evidence="3 4">
    <name type="scientific">Geoalkalibacter ferrihydriticus DSM 17813</name>
    <dbReference type="NCBI Taxonomy" id="1121915"/>
    <lineage>
        <taxon>Bacteria</taxon>
        <taxon>Pseudomonadati</taxon>
        <taxon>Thermodesulfobacteriota</taxon>
        <taxon>Desulfuromonadia</taxon>
        <taxon>Desulfuromonadales</taxon>
        <taxon>Geoalkalibacteraceae</taxon>
        <taxon>Geoalkalibacter</taxon>
    </lineage>
</organism>
<feature type="transmembrane region" description="Helical" evidence="1">
    <location>
        <begin position="234"/>
        <end position="257"/>
    </location>
</feature>
<comment type="caution">
    <text evidence="3">The sequence shown here is derived from an EMBL/GenBank/DDBJ whole genome shotgun (WGS) entry which is preliminary data.</text>
</comment>
<evidence type="ECO:0000313" key="3">
    <source>
        <dbReference type="EMBL" id="KIH75862.1"/>
    </source>
</evidence>
<dbReference type="RefSeq" id="WP_040100675.1">
    <property type="nucleotide sequence ID" value="NZ_JWJD01000007.1"/>
</dbReference>
<dbReference type="CDD" id="cd04179">
    <property type="entry name" value="DPM_DPG-synthase_like"/>
    <property type="match status" value="1"/>
</dbReference>
<feature type="domain" description="Glycosyltransferase 2-like" evidence="2">
    <location>
        <begin position="6"/>
        <end position="163"/>
    </location>
</feature>
<name>A0A0C2HSV5_9BACT</name>
<dbReference type="SUPFAM" id="SSF53448">
    <property type="entry name" value="Nucleotide-diphospho-sugar transferases"/>
    <property type="match status" value="1"/>
</dbReference>
<keyword evidence="4" id="KW-1185">Reference proteome</keyword>
<dbReference type="Gene3D" id="3.90.550.10">
    <property type="entry name" value="Spore Coat Polysaccharide Biosynthesis Protein SpsA, Chain A"/>
    <property type="match status" value="1"/>
</dbReference>
<accession>A0A0C2HSV5</accession>